<dbReference type="InParanoid" id="A0A1Z5RA27"/>
<reference evidence="1 2" key="1">
    <citation type="journal article" date="2009" name="Nature">
        <title>The Sorghum bicolor genome and the diversification of grasses.</title>
        <authorList>
            <person name="Paterson A.H."/>
            <person name="Bowers J.E."/>
            <person name="Bruggmann R."/>
            <person name="Dubchak I."/>
            <person name="Grimwood J."/>
            <person name="Gundlach H."/>
            <person name="Haberer G."/>
            <person name="Hellsten U."/>
            <person name="Mitros T."/>
            <person name="Poliakov A."/>
            <person name="Schmutz J."/>
            <person name="Spannagl M."/>
            <person name="Tang H."/>
            <person name="Wang X."/>
            <person name="Wicker T."/>
            <person name="Bharti A.K."/>
            <person name="Chapman J."/>
            <person name="Feltus F.A."/>
            <person name="Gowik U."/>
            <person name="Grigoriev I.V."/>
            <person name="Lyons E."/>
            <person name="Maher C.A."/>
            <person name="Martis M."/>
            <person name="Narechania A."/>
            <person name="Otillar R.P."/>
            <person name="Penning B.W."/>
            <person name="Salamov A.A."/>
            <person name="Wang Y."/>
            <person name="Zhang L."/>
            <person name="Carpita N.C."/>
            <person name="Freeling M."/>
            <person name="Gingle A.R."/>
            <person name="Hash C.T."/>
            <person name="Keller B."/>
            <person name="Klein P."/>
            <person name="Kresovich S."/>
            <person name="McCann M.C."/>
            <person name="Ming R."/>
            <person name="Peterson D.G."/>
            <person name="Mehboob-ur-Rahman"/>
            <person name="Ware D."/>
            <person name="Westhoff P."/>
            <person name="Mayer K.F."/>
            <person name="Messing J."/>
            <person name="Rokhsar D.S."/>
        </authorList>
    </citation>
    <scope>NUCLEOTIDE SEQUENCE [LARGE SCALE GENOMIC DNA]</scope>
    <source>
        <strain evidence="2">cv. BTx623</strain>
    </source>
</reference>
<accession>A0A1Z5RA27</accession>
<evidence type="ECO:0000313" key="1">
    <source>
        <dbReference type="EMBL" id="OQU80291.1"/>
    </source>
</evidence>
<name>A0A1Z5RA27_SORBI</name>
<dbReference type="Gramene" id="OQU80291">
    <property type="protein sequence ID" value="OQU80291"/>
    <property type="gene ID" value="SORBI_3007G106050"/>
</dbReference>
<organism evidence="1 2">
    <name type="scientific">Sorghum bicolor</name>
    <name type="common">Sorghum</name>
    <name type="synonym">Sorghum vulgare</name>
    <dbReference type="NCBI Taxonomy" id="4558"/>
    <lineage>
        <taxon>Eukaryota</taxon>
        <taxon>Viridiplantae</taxon>
        <taxon>Streptophyta</taxon>
        <taxon>Embryophyta</taxon>
        <taxon>Tracheophyta</taxon>
        <taxon>Spermatophyta</taxon>
        <taxon>Magnoliopsida</taxon>
        <taxon>Liliopsida</taxon>
        <taxon>Poales</taxon>
        <taxon>Poaceae</taxon>
        <taxon>PACMAD clade</taxon>
        <taxon>Panicoideae</taxon>
        <taxon>Andropogonodae</taxon>
        <taxon>Andropogoneae</taxon>
        <taxon>Sorghinae</taxon>
        <taxon>Sorghum</taxon>
    </lineage>
</organism>
<dbReference type="Proteomes" id="UP000000768">
    <property type="component" value="Chromosome 7"/>
</dbReference>
<reference evidence="2" key="2">
    <citation type="journal article" date="2018" name="Plant J.">
        <title>The Sorghum bicolor reference genome: improved assembly, gene annotations, a transcriptome atlas, and signatures of genome organization.</title>
        <authorList>
            <person name="McCormick R.F."/>
            <person name="Truong S.K."/>
            <person name="Sreedasyam A."/>
            <person name="Jenkins J."/>
            <person name="Shu S."/>
            <person name="Sims D."/>
            <person name="Kennedy M."/>
            <person name="Amirebrahimi M."/>
            <person name="Weers B.D."/>
            <person name="McKinley B."/>
            <person name="Mattison A."/>
            <person name="Morishige D.T."/>
            <person name="Grimwood J."/>
            <person name="Schmutz J."/>
            <person name="Mullet J.E."/>
        </authorList>
    </citation>
    <scope>NUCLEOTIDE SEQUENCE [LARGE SCALE GENOMIC DNA]</scope>
    <source>
        <strain evidence="2">cv. BTx623</strain>
    </source>
</reference>
<dbReference type="AlphaFoldDB" id="A0A1Z5RA27"/>
<proteinExistence type="predicted"/>
<keyword evidence="2" id="KW-1185">Reference proteome</keyword>
<sequence length="113" mass="13122">MLLARTQILEVDSNFFKNHFSLTTVTMFCRCVDQLQSQLFKHRSPNKLNFYQQHHTTADGALTEKNVAEQFYMPLALVVLKDTVKDLHPATMSYIQIINLVVLILPSKFMMME</sequence>
<evidence type="ECO:0000313" key="2">
    <source>
        <dbReference type="Proteomes" id="UP000000768"/>
    </source>
</evidence>
<gene>
    <name evidence="1" type="ORF">SORBI_3007G106050</name>
</gene>
<dbReference type="EMBL" id="CM000766">
    <property type="protein sequence ID" value="OQU80291.1"/>
    <property type="molecule type" value="Genomic_DNA"/>
</dbReference>
<protein>
    <submittedName>
        <fullName evidence="1">Uncharacterized protein</fullName>
    </submittedName>
</protein>